<organism evidence="2 3">
    <name type="scientific">Xanthobacter flavus</name>
    <dbReference type="NCBI Taxonomy" id="281"/>
    <lineage>
        <taxon>Bacteria</taxon>
        <taxon>Pseudomonadati</taxon>
        <taxon>Pseudomonadota</taxon>
        <taxon>Alphaproteobacteria</taxon>
        <taxon>Hyphomicrobiales</taxon>
        <taxon>Xanthobacteraceae</taxon>
        <taxon>Xanthobacter</taxon>
    </lineage>
</organism>
<comment type="caution">
    <text evidence="2">The sequence shown here is derived from an EMBL/GenBank/DDBJ whole genome shotgun (WGS) entry which is preliminary data.</text>
</comment>
<evidence type="ECO:0000256" key="1">
    <source>
        <dbReference type="SAM" id="MobiDB-lite"/>
    </source>
</evidence>
<feature type="region of interest" description="Disordered" evidence="1">
    <location>
        <begin position="37"/>
        <end position="114"/>
    </location>
</feature>
<name>A0ABU1KI52_XANFL</name>
<feature type="region of interest" description="Disordered" evidence="1">
    <location>
        <begin position="190"/>
        <end position="279"/>
    </location>
</feature>
<feature type="compositionally biased region" description="Pro residues" evidence="1">
    <location>
        <begin position="270"/>
        <end position="279"/>
    </location>
</feature>
<protein>
    <submittedName>
        <fullName evidence="2">Uncharacterized protein</fullName>
    </submittedName>
</protein>
<dbReference type="Proteomes" id="UP001245370">
    <property type="component" value="Unassembled WGS sequence"/>
</dbReference>
<dbReference type="EMBL" id="JAVDPY010000005">
    <property type="protein sequence ID" value="MDR6334509.1"/>
    <property type="molecule type" value="Genomic_DNA"/>
</dbReference>
<proteinExistence type="predicted"/>
<accession>A0ABU1KI52</accession>
<evidence type="ECO:0000313" key="3">
    <source>
        <dbReference type="Proteomes" id="UP001245370"/>
    </source>
</evidence>
<reference evidence="2 3" key="1">
    <citation type="submission" date="2023-07" db="EMBL/GenBank/DDBJ databases">
        <title>Genomic Encyclopedia of Type Strains, Phase IV (KMG-IV): sequencing the most valuable type-strain genomes for metagenomic binning, comparative biology and taxonomic classification.</title>
        <authorList>
            <person name="Goeker M."/>
        </authorList>
    </citation>
    <scope>NUCLEOTIDE SEQUENCE [LARGE SCALE GENOMIC DNA]</scope>
    <source>
        <strain evidence="2 3">DSM 338</strain>
    </source>
</reference>
<keyword evidence="3" id="KW-1185">Reference proteome</keyword>
<feature type="compositionally biased region" description="Basic and acidic residues" evidence="1">
    <location>
        <begin position="37"/>
        <end position="56"/>
    </location>
</feature>
<gene>
    <name evidence="2" type="ORF">GGQ86_002991</name>
</gene>
<sequence>MSASIADLVRRLAAAGASPEAIAIAVEAVEAVQMEIASRRAADRDRKARQRERSRDAGVTVTGPSRDNPDLSRDVAGTPPQERKVSPCTPSKETHPSSDADASDARSPQPQAGSVLHLQPAPVSVAPPAPDRSHAEAFARFWQVYPHKVGKQDAEKAFNSVMKRGAVTLDRMLAALDRYMRTKPPDRPWCNPATWLRQGRWDDEPGPDPIQRGPFPPPPPSPSRSSVGLSAVADWVLESTGGGAPPQASGGFRSDGGAEGYGGGDVLPLGPAPRPRFAG</sequence>
<evidence type="ECO:0000313" key="2">
    <source>
        <dbReference type="EMBL" id="MDR6334509.1"/>
    </source>
</evidence>
<feature type="compositionally biased region" description="Gly residues" evidence="1">
    <location>
        <begin position="253"/>
        <end position="265"/>
    </location>
</feature>